<dbReference type="SUPFAM" id="SSF54292">
    <property type="entry name" value="2Fe-2S ferredoxin-like"/>
    <property type="match status" value="1"/>
</dbReference>
<dbReference type="AlphaFoldDB" id="A0A1M6BML5"/>
<dbReference type="Gene3D" id="3.30.70.20">
    <property type="match status" value="2"/>
</dbReference>
<evidence type="ECO:0000256" key="4">
    <source>
        <dbReference type="ARBA" id="ARBA00022723"/>
    </source>
</evidence>
<keyword evidence="3" id="KW-0004">4Fe-4S</keyword>
<feature type="domain" description="4Fe-4S ferredoxin-type" evidence="10">
    <location>
        <begin position="114"/>
        <end position="147"/>
    </location>
</feature>
<gene>
    <name evidence="11" type="ORF">SAMN02745216_00026</name>
</gene>
<evidence type="ECO:0000256" key="1">
    <source>
        <dbReference type="ARBA" id="ARBA00001974"/>
    </source>
</evidence>
<dbReference type="PROSITE" id="PS51085">
    <property type="entry name" value="2FE2S_FER_2"/>
    <property type="match status" value="1"/>
</dbReference>
<evidence type="ECO:0000256" key="6">
    <source>
        <dbReference type="ARBA" id="ARBA00023002"/>
    </source>
</evidence>
<dbReference type="InterPro" id="IPR036188">
    <property type="entry name" value="FAD/NAD-bd_sf"/>
</dbReference>
<feature type="domain" description="4Fe-4S ferredoxin-type" evidence="10">
    <location>
        <begin position="1005"/>
        <end position="1034"/>
    </location>
</feature>
<evidence type="ECO:0000313" key="12">
    <source>
        <dbReference type="Proteomes" id="UP000183994"/>
    </source>
</evidence>
<dbReference type="OrthoDB" id="9766627at2"/>
<dbReference type="RefSeq" id="WP_073471717.1">
    <property type="nucleotide sequence ID" value="NZ_FQZU01000001.1"/>
</dbReference>
<protein>
    <submittedName>
        <fullName evidence="11">Heterodisulfide reductase subunit A</fullName>
    </submittedName>
</protein>
<dbReference type="InterPro" id="IPR001041">
    <property type="entry name" value="2Fe-2S_ferredoxin-type"/>
</dbReference>
<dbReference type="PROSITE" id="PS00198">
    <property type="entry name" value="4FE4S_FER_1"/>
    <property type="match status" value="2"/>
</dbReference>
<comment type="cofactor">
    <cofactor evidence="1">
        <name>FAD</name>
        <dbReference type="ChEBI" id="CHEBI:57692"/>
    </cofactor>
</comment>
<evidence type="ECO:0000256" key="3">
    <source>
        <dbReference type="ARBA" id="ARBA00022485"/>
    </source>
</evidence>
<dbReference type="PANTHER" id="PTHR43498">
    <property type="entry name" value="FERREDOXIN:COB-COM HETERODISULFIDE REDUCTASE SUBUNIT A"/>
    <property type="match status" value="1"/>
</dbReference>
<feature type="domain" description="4Fe-4S ferredoxin-type" evidence="10">
    <location>
        <begin position="155"/>
        <end position="184"/>
    </location>
</feature>
<sequence length="1077" mass="117477">MITFKLNGKKVQGEDGQTVLQVAEKYGVEIPTLCHHKALDPAGMCRMCTVEMFDGRRTKFVTACNYPIWEGMEIFTDTDTVHEGRKLIVEMLLSRCTSVPEIQNLAKKYGIEKSRFGEDNENDCILCGLCVRVCEKMGNSAITLTGRGLEMKVDTPFSVQSDICKGCGACEFICPTGHIKLENINKGEIKKIPSEYELGLAGRKPVYVPYAQAVPNTPAIDRRYCMHFKTGGCQICTEVCGVNAIDHTMQDEIVELEVGSIVLAPGAKVYDPGKHDTYNYKTNPNVVTSLEFERILSASGPYGGHLVRPSDHVEPKKIAWIQCVGSRDEHLDGKGYCSGVCCTYAVKEAMLAKDHCAEGPDGLDAAIFYIDIRTNGKDFERFYNRAKDGGVRFVKSKVTKVDHNDESGMEILRYVDAAGKLQEEEFDIVVLSVGFEVAEETKEMAKKLGLEVDKNGFAVSSSFNPVQTSRDGVFVCGAFSAPKDIPTSVIDSSAAAGVTGGLLADSRFTLTKTAEIPPERAIKGDPTRIGVFLCCCGSNIAGVVDMPKLEAFAKTLPNVAHVEVNMYSCSQDTQEKMSEVIRDQNLNRVVVAACTPKTHEPLFQETLINASLNKYLFEMANIRNHCSWVHKDAPDKATLKAMETVRMSVQKAALAQPLTEPKLSIVEKGLVIGGGVAGMEAAKNLAAQGYETHILERTDQLGGQARSLHKTWKGEDVQKYLAKLISDIESNELITVHKNAEITNVEGFVGDFKTTFKVGEEETTCNHGVTIFACGATEYKPTEYLYGQDPRVVTNLELEKKLIEGDAALKSAGAAVFIQCVGSRIPSRPYCSKLCCTQSIKNALALKKANPKKPVFVLYRDMRPYGLRENLYREAREQGVTFIRYNNDQPLEVTGGDKALTVSFTDYVLGKKLRISPEMVVLAAAITPEERNPLAQAFKVSQNQDGFFAEAHVKLRPNDFATDGVFLCGLTHGPKPIDESIAQAQAAAARAVTLLSRKEISVAGTVASVDSASCSACKVCVSICPYSAPLFNEKTGKAEIQSTLCKGCGLCVASCRSGAIHLAGFDTSQIFSMIDAL</sequence>
<accession>A0A1M6BML5</accession>
<evidence type="ECO:0000256" key="8">
    <source>
        <dbReference type="ARBA" id="ARBA00023014"/>
    </source>
</evidence>
<dbReference type="PROSITE" id="PS51379">
    <property type="entry name" value="4FE4S_FER_2"/>
    <property type="match status" value="4"/>
</dbReference>
<comment type="similarity">
    <text evidence="2">Belongs to the HdrA family.</text>
</comment>
<keyword evidence="6" id="KW-0560">Oxidoreductase</keyword>
<evidence type="ECO:0000313" key="11">
    <source>
        <dbReference type="EMBL" id="SHI49979.1"/>
    </source>
</evidence>
<dbReference type="Pfam" id="PF13510">
    <property type="entry name" value="Fer2_4"/>
    <property type="match status" value="1"/>
</dbReference>
<evidence type="ECO:0000256" key="5">
    <source>
        <dbReference type="ARBA" id="ARBA00022827"/>
    </source>
</evidence>
<evidence type="ECO:0000259" key="9">
    <source>
        <dbReference type="PROSITE" id="PS51085"/>
    </source>
</evidence>
<organism evidence="11 12">
    <name type="scientific">Desulfatibacillum alkenivorans DSM 16219</name>
    <dbReference type="NCBI Taxonomy" id="1121393"/>
    <lineage>
        <taxon>Bacteria</taxon>
        <taxon>Pseudomonadati</taxon>
        <taxon>Thermodesulfobacteriota</taxon>
        <taxon>Desulfobacteria</taxon>
        <taxon>Desulfobacterales</taxon>
        <taxon>Desulfatibacillaceae</taxon>
        <taxon>Desulfatibacillum</taxon>
    </lineage>
</organism>
<dbReference type="Pfam" id="PF12838">
    <property type="entry name" value="Fer4_7"/>
    <property type="match status" value="2"/>
</dbReference>
<feature type="domain" description="2Fe-2S ferredoxin-type" evidence="9">
    <location>
        <begin position="1"/>
        <end position="80"/>
    </location>
</feature>
<dbReference type="GO" id="GO:0046872">
    <property type="term" value="F:metal ion binding"/>
    <property type="evidence" value="ECO:0007669"/>
    <property type="project" value="UniProtKB-KW"/>
</dbReference>
<keyword evidence="5" id="KW-0274">FAD</keyword>
<keyword evidence="4" id="KW-0479">Metal-binding</keyword>
<dbReference type="InterPro" id="IPR017896">
    <property type="entry name" value="4Fe4S_Fe-S-bd"/>
</dbReference>
<dbReference type="InterPro" id="IPR017900">
    <property type="entry name" value="4Fe4S_Fe_S_CS"/>
</dbReference>
<dbReference type="SUPFAM" id="SSF51971">
    <property type="entry name" value="Nucleotide-binding domain"/>
    <property type="match status" value="1"/>
</dbReference>
<name>A0A1M6BML5_9BACT</name>
<dbReference type="PANTHER" id="PTHR43498:SF1">
    <property type="entry name" value="COB--COM HETERODISULFIDE REDUCTASE IRON-SULFUR SUBUNIT A"/>
    <property type="match status" value="1"/>
</dbReference>
<dbReference type="InterPro" id="IPR039650">
    <property type="entry name" value="HdrA-like"/>
</dbReference>
<dbReference type="STRING" id="1121393.SAMN02745216_00026"/>
<dbReference type="InterPro" id="IPR036010">
    <property type="entry name" value="2Fe-2S_ferredoxin-like_sf"/>
</dbReference>
<dbReference type="InterPro" id="IPR023753">
    <property type="entry name" value="FAD/NAD-binding_dom"/>
</dbReference>
<dbReference type="CDD" id="cd00207">
    <property type="entry name" value="fer2"/>
    <property type="match status" value="1"/>
</dbReference>
<dbReference type="Gene3D" id="3.50.50.60">
    <property type="entry name" value="FAD/NAD(P)-binding domain"/>
    <property type="match status" value="2"/>
</dbReference>
<dbReference type="Gene3D" id="3.10.20.740">
    <property type="match status" value="1"/>
</dbReference>
<keyword evidence="12" id="KW-1185">Reference proteome</keyword>
<feature type="domain" description="4Fe-4S ferredoxin-type" evidence="10">
    <location>
        <begin position="1036"/>
        <end position="1065"/>
    </location>
</feature>
<dbReference type="Proteomes" id="UP000183994">
    <property type="component" value="Unassembled WGS sequence"/>
</dbReference>
<dbReference type="EMBL" id="FQZU01000001">
    <property type="protein sequence ID" value="SHI49979.1"/>
    <property type="molecule type" value="Genomic_DNA"/>
</dbReference>
<dbReference type="GO" id="GO:0016491">
    <property type="term" value="F:oxidoreductase activity"/>
    <property type="evidence" value="ECO:0007669"/>
    <property type="project" value="UniProtKB-KW"/>
</dbReference>
<dbReference type="GO" id="GO:0051539">
    <property type="term" value="F:4 iron, 4 sulfur cluster binding"/>
    <property type="evidence" value="ECO:0007669"/>
    <property type="project" value="UniProtKB-KW"/>
</dbReference>
<evidence type="ECO:0000259" key="10">
    <source>
        <dbReference type="PROSITE" id="PS51379"/>
    </source>
</evidence>
<reference evidence="12" key="1">
    <citation type="submission" date="2016-11" db="EMBL/GenBank/DDBJ databases">
        <authorList>
            <person name="Varghese N."/>
            <person name="Submissions S."/>
        </authorList>
    </citation>
    <scope>NUCLEOTIDE SEQUENCE [LARGE SCALE GENOMIC DNA]</scope>
    <source>
        <strain evidence="12">DSM 16219</strain>
    </source>
</reference>
<keyword evidence="7" id="KW-0408">Iron</keyword>
<evidence type="ECO:0000256" key="7">
    <source>
        <dbReference type="ARBA" id="ARBA00023004"/>
    </source>
</evidence>
<dbReference type="SUPFAM" id="SSF51905">
    <property type="entry name" value="FAD/NAD(P)-binding domain"/>
    <property type="match status" value="1"/>
</dbReference>
<dbReference type="Pfam" id="PF07992">
    <property type="entry name" value="Pyr_redox_2"/>
    <property type="match status" value="2"/>
</dbReference>
<proteinExistence type="inferred from homology"/>
<evidence type="ECO:0000256" key="2">
    <source>
        <dbReference type="ARBA" id="ARBA00006561"/>
    </source>
</evidence>
<keyword evidence="8" id="KW-0411">Iron-sulfur</keyword>
<keyword evidence="5" id="KW-0285">Flavoprotein</keyword>
<dbReference type="SUPFAM" id="SSF54862">
    <property type="entry name" value="4Fe-4S ferredoxins"/>
    <property type="match status" value="2"/>
</dbReference>